<dbReference type="InterPro" id="IPR004045">
    <property type="entry name" value="Glutathione_S-Trfase_N"/>
</dbReference>
<protein>
    <recommendedName>
        <fullName evidence="2">GST N-terminal domain-containing protein</fullName>
    </recommendedName>
</protein>
<evidence type="ECO:0000313" key="4">
    <source>
        <dbReference type="Proteomes" id="UP000242287"/>
    </source>
</evidence>
<dbReference type="InterPro" id="IPR036249">
    <property type="entry name" value="Thioredoxin-like_sf"/>
</dbReference>
<keyword evidence="4" id="KW-1185">Reference proteome</keyword>
<reference evidence="3 4" key="1">
    <citation type="submission" date="2014-02" db="EMBL/GenBank/DDBJ databases">
        <title>Transposable element dynamics among asymbiotic and ectomycorrhizal Amanita fungi.</title>
        <authorList>
            <consortium name="DOE Joint Genome Institute"/>
            <person name="Hess J."/>
            <person name="Skrede I."/>
            <person name="Wolfe B."/>
            <person name="LaButti K."/>
            <person name="Ohm R.A."/>
            <person name="Grigoriev I.V."/>
            <person name="Pringle A."/>
        </authorList>
    </citation>
    <scope>NUCLEOTIDE SEQUENCE [LARGE SCALE GENOMIC DNA]</scope>
    <source>
        <strain evidence="3 4">SKay4041</strain>
    </source>
</reference>
<dbReference type="InterPro" id="IPR054416">
    <property type="entry name" value="GST_UstS-like_C"/>
</dbReference>
<organism evidence="3 4">
    <name type="scientific">Amanita thiersii Skay4041</name>
    <dbReference type="NCBI Taxonomy" id="703135"/>
    <lineage>
        <taxon>Eukaryota</taxon>
        <taxon>Fungi</taxon>
        <taxon>Dikarya</taxon>
        <taxon>Basidiomycota</taxon>
        <taxon>Agaricomycotina</taxon>
        <taxon>Agaricomycetes</taxon>
        <taxon>Agaricomycetidae</taxon>
        <taxon>Agaricales</taxon>
        <taxon>Pluteineae</taxon>
        <taxon>Amanitaceae</taxon>
        <taxon>Amanita</taxon>
    </lineage>
</organism>
<dbReference type="EMBL" id="KZ301979">
    <property type="protein sequence ID" value="PFH52512.1"/>
    <property type="molecule type" value="Genomic_DNA"/>
</dbReference>
<dbReference type="InterPro" id="IPR036282">
    <property type="entry name" value="Glutathione-S-Trfase_C_sf"/>
</dbReference>
<dbReference type="Gene3D" id="1.20.1050.10">
    <property type="match status" value="1"/>
</dbReference>
<dbReference type="Proteomes" id="UP000242287">
    <property type="component" value="Unassembled WGS sequence"/>
</dbReference>
<sequence>MIKATTWNIHRTTPNLPNLNGLTQRTPFNKRVGGIKLIGITNTRTINTTSLSHTLVPPTSSSLSHKSSPPPLFSKMIIFYDFPSKIVGGPYNPNTWKVRYTLNYKRIPYKTEWVEYTEIESKCKEIGIPPSGTKKDGMPSYTLPSIWDTDAKVGVSESYRIAEYLDKTFPNSPKVIIPGTEALLNIFIQTWAQNLKALWQFTIPATLEVLDHAPSYEYFRRTRSQMFGKDLKEVPPKPGVEREAALQELKAGLNVLDRWLVKSGGPFIMGDNPSFADFVVGGYMRWTRAVLGPDSKEWKEIASWNEGRWGQRVQRLDQYATVQ</sequence>
<dbReference type="PANTHER" id="PTHR44051:SF8">
    <property type="entry name" value="GLUTATHIONE S-TRANSFERASE GSTA"/>
    <property type="match status" value="1"/>
</dbReference>
<dbReference type="PANTHER" id="PTHR44051">
    <property type="entry name" value="GLUTATHIONE S-TRANSFERASE-RELATED"/>
    <property type="match status" value="1"/>
</dbReference>
<proteinExistence type="inferred from homology"/>
<dbReference type="SUPFAM" id="SSF47616">
    <property type="entry name" value="GST C-terminal domain-like"/>
    <property type="match status" value="1"/>
</dbReference>
<evidence type="ECO:0000256" key="1">
    <source>
        <dbReference type="ARBA" id="ARBA00007409"/>
    </source>
</evidence>
<dbReference type="STRING" id="703135.A0A2A9NXL0"/>
<dbReference type="Gene3D" id="3.40.30.10">
    <property type="entry name" value="Glutaredoxin"/>
    <property type="match status" value="1"/>
</dbReference>
<gene>
    <name evidence="3" type="ORF">AMATHDRAFT_2228</name>
</gene>
<dbReference type="SUPFAM" id="SSF52833">
    <property type="entry name" value="Thioredoxin-like"/>
    <property type="match status" value="1"/>
</dbReference>
<evidence type="ECO:0000259" key="2">
    <source>
        <dbReference type="PROSITE" id="PS50404"/>
    </source>
</evidence>
<accession>A0A2A9NXL0</accession>
<feature type="domain" description="GST N-terminal" evidence="2">
    <location>
        <begin position="82"/>
        <end position="173"/>
    </location>
</feature>
<dbReference type="Pfam" id="PF13409">
    <property type="entry name" value="GST_N_2"/>
    <property type="match status" value="1"/>
</dbReference>
<dbReference type="AlphaFoldDB" id="A0A2A9NXL0"/>
<dbReference type="Pfam" id="PF22041">
    <property type="entry name" value="GST_C_7"/>
    <property type="match status" value="1"/>
</dbReference>
<dbReference type="PROSITE" id="PS50404">
    <property type="entry name" value="GST_NTER"/>
    <property type="match status" value="1"/>
</dbReference>
<dbReference type="OrthoDB" id="4951845at2759"/>
<name>A0A2A9NXL0_9AGAR</name>
<evidence type="ECO:0000313" key="3">
    <source>
        <dbReference type="EMBL" id="PFH52512.1"/>
    </source>
</evidence>
<comment type="similarity">
    <text evidence="1">Belongs to the GST superfamily.</text>
</comment>